<dbReference type="InterPro" id="IPR000719">
    <property type="entry name" value="Prot_kinase_dom"/>
</dbReference>
<keyword evidence="6" id="KW-1133">Transmembrane helix</keyword>
<dbReference type="EMBL" id="MCFG01000172">
    <property type="protein sequence ID" value="ORX79531.1"/>
    <property type="molecule type" value="Genomic_DNA"/>
</dbReference>
<dbReference type="AlphaFoldDB" id="A0A1Y1X145"/>
<evidence type="ECO:0000256" key="2">
    <source>
        <dbReference type="ARBA" id="ARBA00022679"/>
    </source>
</evidence>
<evidence type="ECO:0000313" key="8">
    <source>
        <dbReference type="EMBL" id="ORX79531.1"/>
    </source>
</evidence>
<dbReference type="PANTHER" id="PTHR24345">
    <property type="entry name" value="SERINE/THREONINE-PROTEIN KINASE PLK"/>
    <property type="match status" value="1"/>
</dbReference>
<name>A0A1Y1X145_9FUNG</name>
<reference evidence="8 9" key="2">
    <citation type="submission" date="2016-08" db="EMBL/GenBank/DDBJ databases">
        <title>Pervasive Adenine N6-methylation of Active Genes in Fungi.</title>
        <authorList>
            <consortium name="DOE Joint Genome Institute"/>
            <person name="Mondo S.J."/>
            <person name="Dannebaum R.O."/>
            <person name="Kuo R.C."/>
            <person name="Labutti K."/>
            <person name="Haridas S."/>
            <person name="Kuo A."/>
            <person name="Salamov A."/>
            <person name="Ahrendt S.R."/>
            <person name="Lipzen A."/>
            <person name="Sullivan W."/>
            <person name="Andreopoulos W.B."/>
            <person name="Clum A."/>
            <person name="Lindquist E."/>
            <person name="Daum C."/>
            <person name="Ramamoorthy G.K."/>
            <person name="Gryganskyi A."/>
            <person name="Culley D."/>
            <person name="Magnuson J.K."/>
            <person name="James T.Y."/>
            <person name="O'Malley M.A."/>
            <person name="Stajich J.E."/>
            <person name="Spatafora J.W."/>
            <person name="Visel A."/>
            <person name="Grigoriev I.V."/>
        </authorList>
    </citation>
    <scope>NUCLEOTIDE SEQUENCE [LARGE SCALE GENOMIC DNA]</scope>
    <source>
        <strain evidence="8 9">S4</strain>
    </source>
</reference>
<sequence length="403" mass="47204">MSKYWPESRLNGKENIWYAFDATTEEHVVLKYFTMSTSDDYKVSREAYTMKYLHKEDPKHFLEMYDFMEDKSEDQYIIAMEKADCSLDDIVNERGYFPEEEAIYILREILIAIKVMHKNLFIHRDLKLSNILLKDRNDLSSIKIIDFGETVERSDEDDVSGMIGTLHYMAPEILENKPYSKPVDIWAFGVIAYRILTGFFPYVTNKYNASKQLEVIYENDLSYLTIDNKILSNKAIDFINNILEPKPYNRISIDTALGHPFLNPNFEGEFVPLKPLPNLTKEISNNYIRNSKLSIKDRIFNKISNTGKTSTSNNDLLEFNEINNDSIIILEENQEDSMSDNSSDVYPLMSRVDSRFNEFKRIKLERYSDFSGCICIMITVMMAIILYYIYVFLILIYHMIKGN</sequence>
<keyword evidence="2" id="KW-0808">Transferase</keyword>
<keyword evidence="1" id="KW-0723">Serine/threonine-protein kinase</keyword>
<evidence type="ECO:0000256" key="6">
    <source>
        <dbReference type="SAM" id="Phobius"/>
    </source>
</evidence>
<evidence type="ECO:0000259" key="7">
    <source>
        <dbReference type="PROSITE" id="PS50011"/>
    </source>
</evidence>
<dbReference type="PANTHER" id="PTHR24345:SF0">
    <property type="entry name" value="CELL CYCLE SERINE_THREONINE-PROTEIN KINASE CDC5_MSD2"/>
    <property type="match status" value="1"/>
</dbReference>
<dbReference type="STRING" id="1754192.A0A1Y1X145"/>
<dbReference type="Proteomes" id="UP000193944">
    <property type="component" value="Unassembled WGS sequence"/>
</dbReference>
<protein>
    <submittedName>
        <fullName evidence="8">Kinase-like protein</fullName>
    </submittedName>
</protein>
<evidence type="ECO:0000313" key="9">
    <source>
        <dbReference type="Proteomes" id="UP000193944"/>
    </source>
</evidence>
<dbReference type="SUPFAM" id="SSF56112">
    <property type="entry name" value="Protein kinase-like (PK-like)"/>
    <property type="match status" value="1"/>
</dbReference>
<keyword evidence="6" id="KW-0812">Transmembrane</keyword>
<evidence type="ECO:0000256" key="5">
    <source>
        <dbReference type="ARBA" id="ARBA00022840"/>
    </source>
</evidence>
<dbReference type="OrthoDB" id="10252171at2759"/>
<keyword evidence="6" id="KW-0472">Membrane</keyword>
<dbReference type="InterPro" id="IPR011009">
    <property type="entry name" value="Kinase-like_dom_sf"/>
</dbReference>
<accession>A0A1Y1X145</accession>
<keyword evidence="5" id="KW-0067">ATP-binding</keyword>
<reference evidence="8 9" key="1">
    <citation type="submission" date="2016-08" db="EMBL/GenBank/DDBJ databases">
        <title>A Parts List for Fungal Cellulosomes Revealed by Comparative Genomics.</title>
        <authorList>
            <consortium name="DOE Joint Genome Institute"/>
            <person name="Haitjema C.H."/>
            <person name="Gilmore S.P."/>
            <person name="Henske J.K."/>
            <person name="Solomon K.V."/>
            <person name="De Groot R."/>
            <person name="Kuo A."/>
            <person name="Mondo S.J."/>
            <person name="Salamov A.A."/>
            <person name="Labutti K."/>
            <person name="Zhao Z."/>
            <person name="Chiniquy J."/>
            <person name="Barry K."/>
            <person name="Brewer H.M."/>
            <person name="Purvine S.O."/>
            <person name="Wright A.T."/>
            <person name="Boxma B."/>
            <person name="Van Alen T."/>
            <person name="Hackstein J.H."/>
            <person name="Baker S.E."/>
            <person name="Grigoriev I.V."/>
            <person name="O'Malley M.A."/>
        </authorList>
    </citation>
    <scope>NUCLEOTIDE SEQUENCE [LARGE SCALE GENOMIC DNA]</scope>
    <source>
        <strain evidence="8 9">S4</strain>
    </source>
</reference>
<evidence type="ECO:0000256" key="1">
    <source>
        <dbReference type="ARBA" id="ARBA00022527"/>
    </source>
</evidence>
<organism evidence="8 9">
    <name type="scientific">Anaeromyces robustus</name>
    <dbReference type="NCBI Taxonomy" id="1754192"/>
    <lineage>
        <taxon>Eukaryota</taxon>
        <taxon>Fungi</taxon>
        <taxon>Fungi incertae sedis</taxon>
        <taxon>Chytridiomycota</taxon>
        <taxon>Chytridiomycota incertae sedis</taxon>
        <taxon>Neocallimastigomycetes</taxon>
        <taxon>Neocallimastigales</taxon>
        <taxon>Neocallimastigaceae</taxon>
        <taxon>Anaeromyces</taxon>
    </lineage>
</organism>
<dbReference type="PROSITE" id="PS50011">
    <property type="entry name" value="PROTEIN_KINASE_DOM"/>
    <property type="match status" value="1"/>
</dbReference>
<dbReference type="SMART" id="SM00220">
    <property type="entry name" value="S_TKc"/>
    <property type="match status" value="1"/>
</dbReference>
<keyword evidence="4 8" id="KW-0418">Kinase</keyword>
<keyword evidence="3" id="KW-0547">Nucleotide-binding</keyword>
<feature type="transmembrane region" description="Helical" evidence="6">
    <location>
        <begin position="370"/>
        <end position="400"/>
    </location>
</feature>
<dbReference type="InterPro" id="IPR008271">
    <property type="entry name" value="Ser/Thr_kinase_AS"/>
</dbReference>
<dbReference type="Pfam" id="PF00069">
    <property type="entry name" value="Pkinase"/>
    <property type="match status" value="1"/>
</dbReference>
<dbReference type="GO" id="GO:0005524">
    <property type="term" value="F:ATP binding"/>
    <property type="evidence" value="ECO:0007669"/>
    <property type="project" value="UniProtKB-KW"/>
</dbReference>
<dbReference type="PROSITE" id="PS00108">
    <property type="entry name" value="PROTEIN_KINASE_ST"/>
    <property type="match status" value="1"/>
</dbReference>
<evidence type="ECO:0000256" key="4">
    <source>
        <dbReference type="ARBA" id="ARBA00022777"/>
    </source>
</evidence>
<feature type="domain" description="Protein kinase" evidence="7">
    <location>
        <begin position="1"/>
        <end position="262"/>
    </location>
</feature>
<dbReference type="GO" id="GO:0004674">
    <property type="term" value="F:protein serine/threonine kinase activity"/>
    <property type="evidence" value="ECO:0007669"/>
    <property type="project" value="UniProtKB-KW"/>
</dbReference>
<evidence type="ECO:0000256" key="3">
    <source>
        <dbReference type="ARBA" id="ARBA00022741"/>
    </source>
</evidence>
<dbReference type="Gene3D" id="1.10.510.10">
    <property type="entry name" value="Transferase(Phosphotransferase) domain 1"/>
    <property type="match status" value="1"/>
</dbReference>
<gene>
    <name evidence="8" type="ORF">BCR32DRAFT_328095</name>
</gene>
<keyword evidence="9" id="KW-1185">Reference proteome</keyword>
<dbReference type="GO" id="GO:0005634">
    <property type="term" value="C:nucleus"/>
    <property type="evidence" value="ECO:0007669"/>
    <property type="project" value="TreeGrafter"/>
</dbReference>
<proteinExistence type="predicted"/>
<comment type="caution">
    <text evidence="8">The sequence shown here is derived from an EMBL/GenBank/DDBJ whole genome shotgun (WGS) entry which is preliminary data.</text>
</comment>